<organism evidence="2 3">
    <name type="scientific">Roseibium aggregatum</name>
    <dbReference type="NCBI Taxonomy" id="187304"/>
    <lineage>
        <taxon>Bacteria</taxon>
        <taxon>Pseudomonadati</taxon>
        <taxon>Pseudomonadota</taxon>
        <taxon>Alphaproteobacteria</taxon>
        <taxon>Hyphomicrobiales</taxon>
        <taxon>Stappiaceae</taxon>
        <taxon>Roseibium</taxon>
    </lineage>
</organism>
<feature type="domain" description="Glycosyltransferase 2-like" evidence="1">
    <location>
        <begin position="17"/>
        <end position="175"/>
    </location>
</feature>
<dbReference type="PANTHER" id="PTHR43179">
    <property type="entry name" value="RHAMNOSYLTRANSFERASE WBBL"/>
    <property type="match status" value="1"/>
</dbReference>
<dbReference type="EMBL" id="JAEKJZ010000007">
    <property type="protein sequence ID" value="MBN9673495.1"/>
    <property type="molecule type" value="Genomic_DNA"/>
</dbReference>
<evidence type="ECO:0000259" key="1">
    <source>
        <dbReference type="Pfam" id="PF00535"/>
    </source>
</evidence>
<comment type="caution">
    <text evidence="2">The sequence shown here is derived from an EMBL/GenBank/DDBJ whole genome shotgun (WGS) entry which is preliminary data.</text>
</comment>
<dbReference type="Proteomes" id="UP000664096">
    <property type="component" value="Unassembled WGS sequence"/>
</dbReference>
<dbReference type="GO" id="GO:0016757">
    <property type="term" value="F:glycosyltransferase activity"/>
    <property type="evidence" value="ECO:0007669"/>
    <property type="project" value="UniProtKB-KW"/>
</dbReference>
<dbReference type="SUPFAM" id="SSF53448">
    <property type="entry name" value="Nucleotide-diphospho-sugar transferases"/>
    <property type="match status" value="2"/>
</dbReference>
<dbReference type="Pfam" id="PF00535">
    <property type="entry name" value="Glycos_transf_2"/>
    <property type="match status" value="2"/>
</dbReference>
<dbReference type="PANTHER" id="PTHR43179:SF7">
    <property type="entry name" value="RHAMNOSYLTRANSFERASE WBBL"/>
    <property type="match status" value="1"/>
</dbReference>
<evidence type="ECO:0000313" key="2">
    <source>
        <dbReference type="EMBL" id="MBN9673495.1"/>
    </source>
</evidence>
<accession>A0A939EKT7</accession>
<protein>
    <submittedName>
        <fullName evidence="2">Glycosyltransferase family 2 protein</fullName>
    </submittedName>
</protein>
<dbReference type="Gene3D" id="3.90.550.10">
    <property type="entry name" value="Spore Coat Polysaccharide Biosynthesis Protein SpsA, Chain A"/>
    <property type="match status" value="2"/>
</dbReference>
<dbReference type="CDD" id="cd00761">
    <property type="entry name" value="Glyco_tranf_GTA_type"/>
    <property type="match status" value="1"/>
</dbReference>
<evidence type="ECO:0000313" key="3">
    <source>
        <dbReference type="Proteomes" id="UP000664096"/>
    </source>
</evidence>
<dbReference type="AlphaFoldDB" id="A0A939EKT7"/>
<name>A0A939EKT7_9HYPH</name>
<feature type="domain" description="Glycosyltransferase 2-like" evidence="1">
    <location>
        <begin position="296"/>
        <end position="404"/>
    </location>
</feature>
<sequence length="587" mass="64759">MSTDAETHSRSKSILEIVIPARNEQRSLALTLCALVCEAVDFRLNVIVVGNAEGLDTMRRIVEDFQPVFADRHHALVFVTEHEPGKHAALNRGDAARIGTGPVVYLDADCILLPGTLGAIGHALDKDMPCFVSPPLITVQPTGVLARSYFRIWSQLPNVGQRPIGAGCYATNASGRCRWNAFPEEAPDDAYVCNLFSSEESHFAGTGKFFVGVEGVSLLRSVSRWRQSEMLSQQDPGNTKRKSSCLRLLGQNFSSAPGFLLVKTMSRVVRCQRWPSWIPPRQQAGASIQGRPRVRIVIVAKNSENHLLCCLQSLKSKWADLEIIVIDNASSDGGVATVDQFSACVTLVQNTVRQSFAFSANQGARLKGEYDYLLLINPEAVAQENLIDTLLALAFAKPDAGIYGCEVKDADGHIDPSSYLGYPSLWSAICFATCLGAQNGPAWLDPDMPGSWKRDDTRAVPVLPAGLLLITADLWQQLDGLDEDFFHCGEDVDFCLRAREVGAYPTFTPITSYVYARGCFHQSTSNMQVAILRDTMKLYRKHLPPFSFKLARLLLSFGVWARAKGKGFALFRGESWPEVLVRKKEWL</sequence>
<gene>
    <name evidence="2" type="ORF">JF539_24265</name>
</gene>
<dbReference type="InterPro" id="IPR029044">
    <property type="entry name" value="Nucleotide-diphossugar_trans"/>
</dbReference>
<proteinExistence type="predicted"/>
<reference evidence="2" key="1">
    <citation type="submission" date="2020-12" db="EMBL/GenBank/DDBJ databases">
        <title>Oil enriched cultivation method for isolating marine PHA-producing bacteria.</title>
        <authorList>
            <person name="Zheng W."/>
            <person name="Yu S."/>
            <person name="Huang Y."/>
        </authorList>
    </citation>
    <scope>NUCLEOTIDE SEQUENCE</scope>
    <source>
        <strain evidence="2">SY-2-12</strain>
    </source>
</reference>
<dbReference type="InterPro" id="IPR001173">
    <property type="entry name" value="Glyco_trans_2-like"/>
</dbReference>